<dbReference type="InterPro" id="IPR008402">
    <property type="entry name" value="APC_su15/mnd2"/>
</dbReference>
<feature type="compositionally biased region" description="Basic residues" evidence="1">
    <location>
        <begin position="276"/>
        <end position="293"/>
    </location>
</feature>
<evidence type="ECO:0000313" key="2">
    <source>
        <dbReference type="EMBL" id="EMD87517.1"/>
    </source>
</evidence>
<dbReference type="OrthoDB" id="5320532at2759"/>
<protein>
    <recommendedName>
        <fullName evidence="4">Apc15p protein-domain-containing protein</fullName>
    </recommendedName>
</protein>
<dbReference type="STRING" id="701091.M2UHV2"/>
<keyword evidence="3" id="KW-1185">Reference proteome</keyword>
<gene>
    <name evidence="2" type="ORF">COCHEDRAFT_1184644</name>
</gene>
<feature type="compositionally biased region" description="Basic residues" evidence="1">
    <location>
        <begin position="40"/>
        <end position="54"/>
    </location>
</feature>
<accession>M2UHV2</accession>
<feature type="region of interest" description="Disordered" evidence="1">
    <location>
        <begin position="120"/>
        <end position="386"/>
    </location>
</feature>
<dbReference type="GO" id="GO:0005680">
    <property type="term" value="C:anaphase-promoting complex"/>
    <property type="evidence" value="ECO:0007669"/>
    <property type="project" value="InterPro"/>
</dbReference>
<evidence type="ECO:0008006" key="4">
    <source>
        <dbReference type="Google" id="ProtNLM"/>
    </source>
</evidence>
<dbReference type="EMBL" id="KB445582">
    <property type="protein sequence ID" value="EMD87517.1"/>
    <property type="molecule type" value="Genomic_DNA"/>
</dbReference>
<evidence type="ECO:0000313" key="3">
    <source>
        <dbReference type="Proteomes" id="UP000016936"/>
    </source>
</evidence>
<feature type="compositionally biased region" description="Low complexity" evidence="1">
    <location>
        <begin position="161"/>
        <end position="178"/>
    </location>
</feature>
<dbReference type="HOGENOM" id="CLU_063747_0_0_1"/>
<dbReference type="AlphaFoldDB" id="M2UHV2"/>
<feature type="compositionally biased region" description="Acidic residues" evidence="1">
    <location>
        <begin position="135"/>
        <end position="160"/>
    </location>
</feature>
<organism evidence="2 3">
    <name type="scientific">Cochliobolus heterostrophus (strain C5 / ATCC 48332 / race O)</name>
    <name type="common">Southern corn leaf blight fungus</name>
    <name type="synonym">Bipolaris maydis</name>
    <dbReference type="NCBI Taxonomy" id="701091"/>
    <lineage>
        <taxon>Eukaryota</taxon>
        <taxon>Fungi</taxon>
        <taxon>Dikarya</taxon>
        <taxon>Ascomycota</taxon>
        <taxon>Pezizomycotina</taxon>
        <taxon>Dothideomycetes</taxon>
        <taxon>Pleosporomycetidae</taxon>
        <taxon>Pleosporales</taxon>
        <taxon>Pleosporineae</taxon>
        <taxon>Pleosporaceae</taxon>
        <taxon>Bipolaris</taxon>
    </lineage>
</organism>
<dbReference type="Pfam" id="PF05841">
    <property type="entry name" value="Apc15p"/>
    <property type="match status" value="1"/>
</dbReference>
<dbReference type="Proteomes" id="UP000016936">
    <property type="component" value="Unassembled WGS sequence"/>
</dbReference>
<sequence>MFSLPMIAPRPDASLWPSLHNTHAAFEDTQSQSPPNTSHNQRRPNSHHTPHHNHNLLLSSLTADENTIAQRKLNVRRFGAGWLRPPGVSKTLQALKDEELEKEEQEMMQRREQVMMDLAAAQQEAANEEQRERGEMEEEAGMGEEERDLDDEVPEAEESMSESSSAAASSSNSGSGSDSEGEEEEEEQGSEISGDAQEESTVPFNEDSFIEGSMMEAEVSHMLEMEEAEMAGVLQDERDLDDDVPEAGSYEHTDSELEDSSDLDNSALPTGLASARSRRSTRRRRSSGRRSSGRRSSGLPGGMTLGAHPTAGRVSLGVDLGNGRSSFGMDGSSSFLDGSSFLRSSPAGNAAANRGSLRDRFLGAARGGGGTSGGGGGGGGGAGWRA</sequence>
<evidence type="ECO:0000256" key="1">
    <source>
        <dbReference type="SAM" id="MobiDB-lite"/>
    </source>
</evidence>
<feature type="compositionally biased region" description="Low complexity" evidence="1">
    <location>
        <begin position="323"/>
        <end position="345"/>
    </location>
</feature>
<name>M2UHV2_COCH5</name>
<dbReference type="eggNOG" id="ENOG502S6VF">
    <property type="taxonomic scope" value="Eukaryota"/>
</dbReference>
<feature type="region of interest" description="Disordered" evidence="1">
    <location>
        <begin position="28"/>
        <end position="54"/>
    </location>
</feature>
<reference evidence="2 3" key="1">
    <citation type="journal article" date="2012" name="PLoS Pathog.">
        <title>Diverse lifestyles and strategies of plant pathogenesis encoded in the genomes of eighteen Dothideomycetes fungi.</title>
        <authorList>
            <person name="Ohm R.A."/>
            <person name="Feau N."/>
            <person name="Henrissat B."/>
            <person name="Schoch C.L."/>
            <person name="Horwitz B.A."/>
            <person name="Barry K.W."/>
            <person name="Condon B.J."/>
            <person name="Copeland A.C."/>
            <person name="Dhillon B."/>
            <person name="Glaser F."/>
            <person name="Hesse C.N."/>
            <person name="Kosti I."/>
            <person name="LaButti K."/>
            <person name="Lindquist E.A."/>
            <person name="Lucas S."/>
            <person name="Salamov A.A."/>
            <person name="Bradshaw R.E."/>
            <person name="Ciuffetti L."/>
            <person name="Hamelin R.C."/>
            <person name="Kema G.H.J."/>
            <person name="Lawrence C."/>
            <person name="Scott J.A."/>
            <person name="Spatafora J.W."/>
            <person name="Turgeon B.G."/>
            <person name="de Wit P.J.G.M."/>
            <person name="Zhong S."/>
            <person name="Goodwin S.B."/>
            <person name="Grigoriev I.V."/>
        </authorList>
    </citation>
    <scope>NUCLEOTIDE SEQUENCE [LARGE SCALE GENOMIC DNA]</scope>
    <source>
        <strain evidence="3">C5 / ATCC 48332 / race O</strain>
    </source>
</reference>
<reference evidence="3" key="2">
    <citation type="journal article" date="2013" name="PLoS Genet.">
        <title>Comparative genome structure, secondary metabolite, and effector coding capacity across Cochliobolus pathogens.</title>
        <authorList>
            <person name="Condon B.J."/>
            <person name="Leng Y."/>
            <person name="Wu D."/>
            <person name="Bushley K.E."/>
            <person name="Ohm R.A."/>
            <person name="Otillar R."/>
            <person name="Martin J."/>
            <person name="Schackwitz W."/>
            <person name="Grimwood J."/>
            <person name="MohdZainudin N."/>
            <person name="Xue C."/>
            <person name="Wang R."/>
            <person name="Manning V.A."/>
            <person name="Dhillon B."/>
            <person name="Tu Z.J."/>
            <person name="Steffenson B.J."/>
            <person name="Salamov A."/>
            <person name="Sun H."/>
            <person name="Lowry S."/>
            <person name="LaButti K."/>
            <person name="Han J."/>
            <person name="Copeland A."/>
            <person name="Lindquist E."/>
            <person name="Barry K."/>
            <person name="Schmutz J."/>
            <person name="Baker S.E."/>
            <person name="Ciuffetti L.M."/>
            <person name="Grigoriev I.V."/>
            <person name="Zhong S."/>
            <person name="Turgeon B.G."/>
        </authorList>
    </citation>
    <scope>NUCLEOTIDE SEQUENCE [LARGE SCALE GENOMIC DNA]</scope>
    <source>
        <strain evidence="3">C5 / ATCC 48332 / race O</strain>
    </source>
</reference>
<dbReference type="GO" id="GO:0031145">
    <property type="term" value="P:anaphase-promoting complex-dependent catabolic process"/>
    <property type="evidence" value="ECO:0007669"/>
    <property type="project" value="InterPro"/>
</dbReference>
<dbReference type="OMA" id="QEWEHTD"/>
<feature type="compositionally biased region" description="Polar residues" evidence="1">
    <location>
        <begin position="28"/>
        <end position="39"/>
    </location>
</feature>
<feature type="compositionally biased region" description="Gly residues" evidence="1">
    <location>
        <begin position="365"/>
        <end position="386"/>
    </location>
</feature>
<feature type="compositionally biased region" description="Acidic residues" evidence="1">
    <location>
        <begin position="179"/>
        <end position="189"/>
    </location>
</feature>
<proteinExistence type="predicted"/>